<dbReference type="Proteomes" id="UP000366051">
    <property type="component" value="Chromosome"/>
</dbReference>
<evidence type="ECO:0000313" key="1">
    <source>
        <dbReference type="EMBL" id="QGG46726.1"/>
    </source>
</evidence>
<dbReference type="KEGG" id="hcv:FTV88_0547"/>
<gene>
    <name evidence="1" type="ORF">FTV88_0547</name>
</gene>
<dbReference type="EMBL" id="CP045875">
    <property type="protein sequence ID" value="QGG46726.1"/>
    <property type="molecule type" value="Genomic_DNA"/>
</dbReference>
<name>A0A5Q2MZS1_9FIRM</name>
<proteinExistence type="predicted"/>
<sequence>MELNTRDFLMKALLNEQELVRDYQKFSQTTEDAEVAQIFKEYATTDALRANRIKEILQNKYGVDQDLQN</sequence>
<dbReference type="InterPro" id="IPR009078">
    <property type="entry name" value="Ferritin-like_SF"/>
</dbReference>
<reference evidence="2" key="1">
    <citation type="submission" date="2019-11" db="EMBL/GenBank/DDBJ databases">
        <title>Genome sequence of Heliorestis convoluta strain HH, an alkaliphilic and minimalistic phototrophic bacterium from a soda lake in Egypt.</title>
        <authorList>
            <person name="Dewey E.D."/>
            <person name="Stokes L.M."/>
            <person name="Burchell B.M."/>
            <person name="Shaffer K.N."/>
            <person name="Huntington A.M."/>
            <person name="Baker J.M."/>
            <person name="Nadendla S."/>
            <person name="Giglio M.G."/>
            <person name="Touchman J.W."/>
            <person name="Blankenship R.E."/>
            <person name="Madigan M.T."/>
            <person name="Sattley W.M."/>
        </authorList>
    </citation>
    <scope>NUCLEOTIDE SEQUENCE [LARGE SCALE GENOMIC DNA]</scope>
    <source>
        <strain evidence="2">HH</strain>
    </source>
</reference>
<evidence type="ECO:0000313" key="2">
    <source>
        <dbReference type="Proteomes" id="UP000366051"/>
    </source>
</evidence>
<protein>
    <submittedName>
        <fullName evidence="1">Uncharacterized protein</fullName>
    </submittedName>
</protein>
<accession>A0A5Q2MZS1</accession>
<dbReference type="OrthoDB" id="1707909at2"/>
<keyword evidence="2" id="KW-1185">Reference proteome</keyword>
<dbReference type="RefSeq" id="WP_153724244.1">
    <property type="nucleotide sequence ID" value="NZ_CP045875.1"/>
</dbReference>
<dbReference type="AlphaFoldDB" id="A0A5Q2MZS1"/>
<organism evidence="1 2">
    <name type="scientific">Heliorestis convoluta</name>
    <dbReference type="NCBI Taxonomy" id="356322"/>
    <lineage>
        <taxon>Bacteria</taxon>
        <taxon>Bacillati</taxon>
        <taxon>Bacillota</taxon>
        <taxon>Clostridia</taxon>
        <taxon>Eubacteriales</taxon>
        <taxon>Heliobacteriaceae</taxon>
        <taxon>Heliorestis</taxon>
    </lineage>
</organism>
<dbReference type="SUPFAM" id="SSF47240">
    <property type="entry name" value="Ferritin-like"/>
    <property type="match status" value="1"/>
</dbReference>